<accession>A0A6G0KIT1</accession>
<feature type="compositionally biased region" description="Acidic residues" evidence="1">
    <location>
        <begin position="230"/>
        <end position="246"/>
    </location>
</feature>
<protein>
    <submittedName>
        <fullName evidence="2">Uncharacterized protein</fullName>
    </submittedName>
</protein>
<dbReference type="Proteomes" id="UP000488956">
    <property type="component" value="Unassembled WGS sequence"/>
</dbReference>
<gene>
    <name evidence="2" type="ORF">PF010_g18896</name>
</gene>
<dbReference type="EMBL" id="QXFX01001474">
    <property type="protein sequence ID" value="KAE9089675.1"/>
    <property type="molecule type" value="Genomic_DNA"/>
</dbReference>
<feature type="compositionally biased region" description="Polar residues" evidence="1">
    <location>
        <begin position="113"/>
        <end position="129"/>
    </location>
</feature>
<evidence type="ECO:0000256" key="1">
    <source>
        <dbReference type="SAM" id="MobiDB-lite"/>
    </source>
</evidence>
<name>A0A6G0KIT1_9STRA</name>
<feature type="region of interest" description="Disordered" evidence="1">
    <location>
        <begin position="102"/>
        <end position="252"/>
    </location>
</feature>
<proteinExistence type="predicted"/>
<feature type="compositionally biased region" description="Low complexity" evidence="1">
    <location>
        <begin position="102"/>
        <end position="112"/>
    </location>
</feature>
<sequence length="487" mass="54016">MQTEEQTWRLAIEDEEAASGAVVEAERVLHRQLHHHRSGSPTVDDAVSDLDLRRTEYAAAAAVHATDQADNVYYRTQGEAIAAERDRRRADHVQRIEAVLQQAQAEQQHAAATNPSVARRSYSSPSENGSPPRPTKRLNLGPPSSGPAIETTGSEQDTGRSGESDDSSSSGNASNPPPLPLNALMPMALLDPQASSVPPSTPAPTPTEAQTPDYLFDSESESKSQPAESDGNDDNVESDGNDENAESVESSDSFPAVKLRILKMKAKIANKETWTDHARHLADPRHQRRGIVRQKSCRNEERRRRSAVLDDAYPDKPLCSTQPNGMRTVPRLANASPMDLLLAIQDDVLKQKEQEAVNYFSHVQELREFIMPTRPARDVVATLKVRCISAERLNGCRGNRVTGIDSMGCVDWERRVRELRDIVVITVWDDSTAFRQRNIDFRPGAVYVLHQVEYLGFLDRIANGTVHYEVNNACKIREVSPPLSKLK</sequence>
<feature type="compositionally biased region" description="Low complexity" evidence="1">
    <location>
        <begin position="181"/>
        <end position="198"/>
    </location>
</feature>
<evidence type="ECO:0000313" key="3">
    <source>
        <dbReference type="Proteomes" id="UP000488956"/>
    </source>
</evidence>
<dbReference type="AlphaFoldDB" id="A0A6G0KIT1"/>
<evidence type="ECO:0000313" key="2">
    <source>
        <dbReference type="EMBL" id="KAE9089675.1"/>
    </source>
</evidence>
<reference evidence="2 3" key="1">
    <citation type="submission" date="2018-09" db="EMBL/GenBank/DDBJ databases">
        <title>Genomic investigation of the strawberry pathogen Phytophthora fragariae indicates pathogenicity is determined by transcriptional variation in three key races.</title>
        <authorList>
            <person name="Adams T.M."/>
            <person name="Armitage A.D."/>
            <person name="Sobczyk M.K."/>
            <person name="Bates H.J."/>
            <person name="Dunwell J.M."/>
            <person name="Nellist C.F."/>
            <person name="Harrison R.J."/>
        </authorList>
    </citation>
    <scope>NUCLEOTIDE SEQUENCE [LARGE SCALE GENOMIC DNA]</scope>
    <source>
        <strain evidence="2 3">ONT-3</strain>
    </source>
</reference>
<organism evidence="2 3">
    <name type="scientific">Phytophthora fragariae</name>
    <dbReference type="NCBI Taxonomy" id="53985"/>
    <lineage>
        <taxon>Eukaryota</taxon>
        <taxon>Sar</taxon>
        <taxon>Stramenopiles</taxon>
        <taxon>Oomycota</taxon>
        <taxon>Peronosporomycetes</taxon>
        <taxon>Peronosporales</taxon>
        <taxon>Peronosporaceae</taxon>
        <taxon>Phytophthora</taxon>
    </lineage>
</organism>
<comment type="caution">
    <text evidence="2">The sequence shown here is derived from an EMBL/GenBank/DDBJ whole genome shotgun (WGS) entry which is preliminary data.</text>
</comment>